<dbReference type="CDD" id="cd16321">
    <property type="entry name" value="MraZ_C"/>
    <property type="match status" value="1"/>
</dbReference>
<accession>A0A2T0WWZ3</accession>
<evidence type="ECO:0000256" key="4">
    <source>
        <dbReference type="ARBA" id="ARBA00023015"/>
    </source>
</evidence>
<keyword evidence="2 7" id="KW-0963">Cytoplasm</keyword>
<dbReference type="CDD" id="cd16320">
    <property type="entry name" value="MraZ_N"/>
    <property type="match status" value="1"/>
</dbReference>
<protein>
    <recommendedName>
        <fullName evidence="1 7">Transcriptional regulator MraZ</fullName>
    </recommendedName>
</protein>
<evidence type="ECO:0000313" key="10">
    <source>
        <dbReference type="Proteomes" id="UP000238392"/>
    </source>
</evidence>
<dbReference type="Gene3D" id="3.40.1550.20">
    <property type="entry name" value="Transcriptional regulator MraZ domain"/>
    <property type="match status" value="1"/>
</dbReference>
<dbReference type="InterPro" id="IPR035642">
    <property type="entry name" value="MraZ_N"/>
</dbReference>
<comment type="subunit">
    <text evidence="7">Forms oligomers.</text>
</comment>
<sequence length="163" mass="18875">MSRKLRFIGSDLNKVDTKGRVSIPADFRRVLCEGDPDYREGENQPKLVIVYGDYRRNYLECFTIQAIEEIYDRIETFPRGDKRRKVLEQMYSTNAMTLSVDETGRLVLPAKLRNKIDLDGSAFFAGKVDQFEIWKPETYNEHHGIGLEADDDFDPDLDPSAYL</sequence>
<evidence type="ECO:0000256" key="7">
    <source>
        <dbReference type="HAMAP-Rule" id="MF_01008"/>
    </source>
</evidence>
<dbReference type="Pfam" id="PF02381">
    <property type="entry name" value="MraZ"/>
    <property type="match status" value="1"/>
</dbReference>
<dbReference type="InterPro" id="IPR003444">
    <property type="entry name" value="MraZ"/>
</dbReference>
<dbReference type="InterPro" id="IPR020603">
    <property type="entry name" value="MraZ_dom"/>
</dbReference>
<reference evidence="9 10" key="1">
    <citation type="submission" date="2018-03" db="EMBL/GenBank/DDBJ databases">
        <title>Genomic Encyclopedia of Archaeal and Bacterial Type Strains, Phase II (KMG-II): from individual species to whole genera.</title>
        <authorList>
            <person name="Goeker M."/>
        </authorList>
    </citation>
    <scope>NUCLEOTIDE SEQUENCE [LARGE SCALE GENOMIC DNA]</scope>
    <source>
        <strain evidence="9 10">DSM 100212</strain>
    </source>
</reference>
<dbReference type="InterPro" id="IPR038619">
    <property type="entry name" value="MraZ_sf"/>
</dbReference>
<keyword evidence="5 7" id="KW-0238">DNA-binding</keyword>
<feature type="domain" description="SpoVT-AbrB" evidence="8">
    <location>
        <begin position="95"/>
        <end position="138"/>
    </location>
</feature>
<dbReference type="InterPro" id="IPR037914">
    <property type="entry name" value="SpoVT-AbrB_sf"/>
</dbReference>
<evidence type="ECO:0000313" key="9">
    <source>
        <dbReference type="EMBL" id="PRY91195.1"/>
    </source>
</evidence>
<dbReference type="SUPFAM" id="SSF89447">
    <property type="entry name" value="AbrB/MazE/MraZ-like"/>
    <property type="match status" value="1"/>
</dbReference>
<evidence type="ECO:0000256" key="6">
    <source>
        <dbReference type="ARBA" id="ARBA00023163"/>
    </source>
</evidence>
<dbReference type="PANTHER" id="PTHR34701:SF1">
    <property type="entry name" value="TRANSCRIPTIONAL REGULATOR MRAZ"/>
    <property type="match status" value="1"/>
</dbReference>
<dbReference type="GO" id="GO:0005737">
    <property type="term" value="C:cytoplasm"/>
    <property type="evidence" value="ECO:0007669"/>
    <property type="project" value="UniProtKB-UniRule"/>
</dbReference>
<dbReference type="PROSITE" id="PS51740">
    <property type="entry name" value="SPOVT_ABRB"/>
    <property type="match status" value="2"/>
</dbReference>
<name>A0A2T0WWZ3_9RHOB</name>
<dbReference type="EMBL" id="PVTQ01000004">
    <property type="protein sequence ID" value="PRY91195.1"/>
    <property type="molecule type" value="Genomic_DNA"/>
</dbReference>
<comment type="similarity">
    <text evidence="7">Belongs to the MraZ family.</text>
</comment>
<keyword evidence="6 7" id="KW-0804">Transcription</keyword>
<feature type="domain" description="SpoVT-AbrB" evidence="8">
    <location>
        <begin position="10"/>
        <end position="69"/>
    </location>
</feature>
<dbReference type="InterPro" id="IPR035644">
    <property type="entry name" value="MraZ_C"/>
</dbReference>
<dbReference type="OrthoDB" id="9807753at2"/>
<dbReference type="GO" id="GO:2000143">
    <property type="term" value="P:negative regulation of DNA-templated transcription initiation"/>
    <property type="evidence" value="ECO:0007669"/>
    <property type="project" value="TreeGrafter"/>
</dbReference>
<dbReference type="GO" id="GO:0000976">
    <property type="term" value="F:transcription cis-regulatory region binding"/>
    <property type="evidence" value="ECO:0007669"/>
    <property type="project" value="TreeGrafter"/>
</dbReference>
<keyword evidence="10" id="KW-1185">Reference proteome</keyword>
<evidence type="ECO:0000256" key="5">
    <source>
        <dbReference type="ARBA" id="ARBA00023125"/>
    </source>
</evidence>
<evidence type="ECO:0000256" key="3">
    <source>
        <dbReference type="ARBA" id="ARBA00022737"/>
    </source>
</evidence>
<organism evidence="9 10">
    <name type="scientific">Donghicola tyrosinivorans</name>
    <dbReference type="NCBI Taxonomy" id="1652492"/>
    <lineage>
        <taxon>Bacteria</taxon>
        <taxon>Pseudomonadati</taxon>
        <taxon>Pseudomonadota</taxon>
        <taxon>Alphaproteobacteria</taxon>
        <taxon>Rhodobacterales</taxon>
        <taxon>Roseobacteraceae</taxon>
        <taxon>Donghicola</taxon>
    </lineage>
</organism>
<dbReference type="PANTHER" id="PTHR34701">
    <property type="entry name" value="TRANSCRIPTIONAL REGULATOR MRAZ"/>
    <property type="match status" value="1"/>
</dbReference>
<dbReference type="Proteomes" id="UP000238392">
    <property type="component" value="Unassembled WGS sequence"/>
</dbReference>
<dbReference type="GO" id="GO:0009295">
    <property type="term" value="C:nucleoid"/>
    <property type="evidence" value="ECO:0007669"/>
    <property type="project" value="UniProtKB-SubCell"/>
</dbReference>
<gene>
    <name evidence="7" type="primary">mraZ</name>
    <name evidence="9" type="ORF">CLV74_104216</name>
</gene>
<dbReference type="NCBIfam" id="NF001476">
    <property type="entry name" value="PRK00326.2-2"/>
    <property type="match status" value="1"/>
</dbReference>
<keyword evidence="3" id="KW-0677">Repeat</keyword>
<comment type="subcellular location">
    <subcellularLocation>
        <location evidence="7">Cytoplasm</location>
        <location evidence="7">Nucleoid</location>
    </subcellularLocation>
</comment>
<evidence type="ECO:0000256" key="2">
    <source>
        <dbReference type="ARBA" id="ARBA00022490"/>
    </source>
</evidence>
<comment type="caution">
    <text evidence="9">The sequence shown here is derived from an EMBL/GenBank/DDBJ whole genome shotgun (WGS) entry which is preliminary data.</text>
</comment>
<dbReference type="HAMAP" id="MF_01008">
    <property type="entry name" value="MraZ"/>
    <property type="match status" value="1"/>
</dbReference>
<dbReference type="GO" id="GO:0003700">
    <property type="term" value="F:DNA-binding transcription factor activity"/>
    <property type="evidence" value="ECO:0007669"/>
    <property type="project" value="UniProtKB-UniRule"/>
</dbReference>
<evidence type="ECO:0000256" key="1">
    <source>
        <dbReference type="ARBA" id="ARBA00013860"/>
    </source>
</evidence>
<evidence type="ECO:0000259" key="8">
    <source>
        <dbReference type="PROSITE" id="PS51740"/>
    </source>
</evidence>
<keyword evidence="4 7" id="KW-0805">Transcription regulation</keyword>
<dbReference type="AlphaFoldDB" id="A0A2T0WWZ3"/>
<proteinExistence type="inferred from homology"/>
<dbReference type="RefSeq" id="WP_106263719.1">
    <property type="nucleotide sequence ID" value="NZ_PVTQ01000004.1"/>
</dbReference>
<dbReference type="InterPro" id="IPR007159">
    <property type="entry name" value="SpoVT-AbrB_dom"/>
</dbReference>